<name>A0A0C9Z5X9_9AGAM</name>
<organism evidence="1 2">
    <name type="scientific">Pisolithus microcarpus 441</name>
    <dbReference type="NCBI Taxonomy" id="765257"/>
    <lineage>
        <taxon>Eukaryota</taxon>
        <taxon>Fungi</taxon>
        <taxon>Dikarya</taxon>
        <taxon>Basidiomycota</taxon>
        <taxon>Agaricomycotina</taxon>
        <taxon>Agaricomycetes</taxon>
        <taxon>Agaricomycetidae</taxon>
        <taxon>Boletales</taxon>
        <taxon>Sclerodermatineae</taxon>
        <taxon>Pisolithaceae</taxon>
        <taxon>Pisolithus</taxon>
    </lineage>
</organism>
<dbReference type="EMBL" id="KN833751">
    <property type="protein sequence ID" value="KIK21514.1"/>
    <property type="molecule type" value="Genomic_DNA"/>
</dbReference>
<evidence type="ECO:0000313" key="2">
    <source>
        <dbReference type="Proteomes" id="UP000054018"/>
    </source>
</evidence>
<reference evidence="1 2" key="1">
    <citation type="submission" date="2014-04" db="EMBL/GenBank/DDBJ databases">
        <authorList>
            <consortium name="DOE Joint Genome Institute"/>
            <person name="Kuo A."/>
            <person name="Kohler A."/>
            <person name="Costa M.D."/>
            <person name="Nagy L.G."/>
            <person name="Floudas D."/>
            <person name="Copeland A."/>
            <person name="Barry K.W."/>
            <person name="Cichocki N."/>
            <person name="Veneault-Fourrey C."/>
            <person name="LaButti K."/>
            <person name="Lindquist E.A."/>
            <person name="Lipzen A."/>
            <person name="Lundell T."/>
            <person name="Morin E."/>
            <person name="Murat C."/>
            <person name="Sun H."/>
            <person name="Tunlid A."/>
            <person name="Henrissat B."/>
            <person name="Grigoriev I.V."/>
            <person name="Hibbett D.S."/>
            <person name="Martin F."/>
            <person name="Nordberg H.P."/>
            <person name="Cantor M.N."/>
            <person name="Hua S.X."/>
        </authorList>
    </citation>
    <scope>NUCLEOTIDE SEQUENCE [LARGE SCALE GENOMIC DNA]</scope>
    <source>
        <strain evidence="1 2">441</strain>
    </source>
</reference>
<dbReference type="Proteomes" id="UP000054018">
    <property type="component" value="Unassembled WGS sequence"/>
</dbReference>
<protein>
    <submittedName>
        <fullName evidence="1">Unplaced genomic scaffold scaffold_67, whole genome shotgun sequence</fullName>
    </submittedName>
</protein>
<evidence type="ECO:0000313" key="1">
    <source>
        <dbReference type="EMBL" id="KIK21514.1"/>
    </source>
</evidence>
<sequence length="50" mass="5626">MFETFRSIRISRSPLDGTPLNREDFTHQIVPNLRLGSASTRMGQHLATGL</sequence>
<proteinExistence type="predicted"/>
<gene>
    <name evidence="1" type="ORF">PISMIDRAFT_681200</name>
</gene>
<dbReference type="HOGENOM" id="CLU_3129897_0_0_1"/>
<feature type="non-terminal residue" evidence="1">
    <location>
        <position position="50"/>
    </location>
</feature>
<keyword evidence="2" id="KW-1185">Reference proteome</keyword>
<accession>A0A0C9Z5X9</accession>
<reference evidence="2" key="2">
    <citation type="submission" date="2015-01" db="EMBL/GenBank/DDBJ databases">
        <title>Evolutionary Origins and Diversification of the Mycorrhizal Mutualists.</title>
        <authorList>
            <consortium name="DOE Joint Genome Institute"/>
            <consortium name="Mycorrhizal Genomics Consortium"/>
            <person name="Kohler A."/>
            <person name="Kuo A."/>
            <person name="Nagy L.G."/>
            <person name="Floudas D."/>
            <person name="Copeland A."/>
            <person name="Barry K.W."/>
            <person name="Cichocki N."/>
            <person name="Veneault-Fourrey C."/>
            <person name="LaButti K."/>
            <person name="Lindquist E.A."/>
            <person name="Lipzen A."/>
            <person name="Lundell T."/>
            <person name="Morin E."/>
            <person name="Murat C."/>
            <person name="Riley R."/>
            <person name="Ohm R."/>
            <person name="Sun H."/>
            <person name="Tunlid A."/>
            <person name="Henrissat B."/>
            <person name="Grigoriev I.V."/>
            <person name="Hibbett D.S."/>
            <person name="Martin F."/>
        </authorList>
    </citation>
    <scope>NUCLEOTIDE SEQUENCE [LARGE SCALE GENOMIC DNA]</scope>
    <source>
        <strain evidence="2">441</strain>
    </source>
</reference>
<dbReference type="AlphaFoldDB" id="A0A0C9Z5X9"/>